<dbReference type="GO" id="GO:0000976">
    <property type="term" value="F:transcription cis-regulatory region binding"/>
    <property type="evidence" value="ECO:0007669"/>
    <property type="project" value="TreeGrafter"/>
</dbReference>
<dbReference type="AlphaFoldDB" id="A0A6A6H584"/>
<dbReference type="InterPro" id="IPR001138">
    <property type="entry name" value="Zn2Cys6_DnaBD"/>
</dbReference>
<dbReference type="OrthoDB" id="5418899at2759"/>
<organism evidence="5 6">
    <name type="scientific">Viridothelium virens</name>
    <name type="common">Speckled blister lichen</name>
    <name type="synonym">Trypethelium virens</name>
    <dbReference type="NCBI Taxonomy" id="1048519"/>
    <lineage>
        <taxon>Eukaryota</taxon>
        <taxon>Fungi</taxon>
        <taxon>Dikarya</taxon>
        <taxon>Ascomycota</taxon>
        <taxon>Pezizomycotina</taxon>
        <taxon>Dothideomycetes</taxon>
        <taxon>Dothideomycetes incertae sedis</taxon>
        <taxon>Trypetheliales</taxon>
        <taxon>Trypetheliaceae</taxon>
        <taxon>Viridothelium</taxon>
    </lineage>
</organism>
<evidence type="ECO:0000256" key="2">
    <source>
        <dbReference type="ARBA" id="ARBA00023242"/>
    </source>
</evidence>
<dbReference type="InterPro" id="IPR036864">
    <property type="entry name" value="Zn2-C6_fun-type_DNA-bd_sf"/>
</dbReference>
<name>A0A6A6H584_VIRVR</name>
<feature type="domain" description="Zn(2)-C6 fungal-type" evidence="4">
    <location>
        <begin position="9"/>
        <end position="38"/>
    </location>
</feature>
<feature type="compositionally biased region" description="Polar residues" evidence="3">
    <location>
        <begin position="371"/>
        <end position="387"/>
    </location>
</feature>
<accession>A0A6A6H584</accession>
<dbReference type="GO" id="GO:0000981">
    <property type="term" value="F:DNA-binding transcription factor activity, RNA polymerase II-specific"/>
    <property type="evidence" value="ECO:0007669"/>
    <property type="project" value="InterPro"/>
</dbReference>
<sequence length="755" mass="84299">MKSGRSRTGCITCRQRKLKCDEQKPRCGQCTRANRECVPSTGIVFRHQQNASMNGTEEESASSLKGFYAYKNTFDEGSVWVDIPKHVTFMEVTDPYNEPLTPELERMVTTPGRADTPYDQFHSPEWSLNGAYQHTPNTNVSSTHGLEALSAAASGDHYTYAAPQASMARPDLPYTSTADRTPTMRSSTPPRSGLGPMSPPMTMSSTQNNINFILNPSSAASPPIDPSLRSPYETLSDLRRQRPASSHTTSADFRSPDSHPETDHEIAYLLRHFSEGPGLWMDLFDLGTYFSSYVPVKATTNPLLKFSAVAYAAKALGRVQGHKASVGGVVSHQARMEVYPDARKVDWYHKAAKYYDTAVSLLRQALEEDASASQNGTINPDASWSGSTRRDGEGSPLKRRRLSNNVTSRSNSDELLAATAILCVYEFLDASGAEWARHLNGAKSLIDIAKDEMMPLQLPSPGINIQPRPGMRISKARKATFWNLARQDMLAAFINETNTRLDTEDLPMWREAGLSIDDRGFIQPSNTTASGYPEGDDMMKEDMISNALIWLISKLDNFMAAGDELPAELTHLPGQGINQRTLLDYWFHLKEQFQVWHDGLPLTFKPGARLYPANLPLDEVIESPLPEIWYSIPMCASTMQSYHFAQIQLLMNKPHESTQGRSTLFARVNSYDAALAEVRVHSRQIIGIALARSEASVRIHSVQPLYTAGQCLDDARERRLVVKLLRDIEKDIGWATEYRVQQLLKLWGWEDGREV</sequence>
<dbReference type="PROSITE" id="PS00463">
    <property type="entry name" value="ZN2_CY6_FUNGAL_1"/>
    <property type="match status" value="1"/>
</dbReference>
<dbReference type="SUPFAM" id="SSF57701">
    <property type="entry name" value="Zn2/Cys6 DNA-binding domain"/>
    <property type="match status" value="1"/>
</dbReference>
<feature type="region of interest" description="Disordered" evidence="3">
    <location>
        <begin position="238"/>
        <end position="261"/>
    </location>
</feature>
<evidence type="ECO:0000256" key="1">
    <source>
        <dbReference type="ARBA" id="ARBA00004123"/>
    </source>
</evidence>
<evidence type="ECO:0000259" key="4">
    <source>
        <dbReference type="PROSITE" id="PS50048"/>
    </source>
</evidence>
<dbReference type="GO" id="GO:0008270">
    <property type="term" value="F:zinc ion binding"/>
    <property type="evidence" value="ECO:0007669"/>
    <property type="project" value="InterPro"/>
</dbReference>
<feature type="compositionally biased region" description="Polar residues" evidence="3">
    <location>
        <begin position="243"/>
        <end position="252"/>
    </location>
</feature>
<protein>
    <recommendedName>
        <fullName evidence="4">Zn(2)-C6 fungal-type domain-containing protein</fullName>
    </recommendedName>
</protein>
<dbReference type="PANTHER" id="PTHR37534">
    <property type="entry name" value="TRANSCRIPTIONAL ACTIVATOR PROTEIN UGA3"/>
    <property type="match status" value="1"/>
</dbReference>
<feature type="region of interest" description="Disordered" evidence="3">
    <location>
        <begin position="169"/>
        <end position="208"/>
    </location>
</feature>
<dbReference type="Proteomes" id="UP000800092">
    <property type="component" value="Unassembled WGS sequence"/>
</dbReference>
<dbReference type="SMART" id="SM00066">
    <property type="entry name" value="GAL4"/>
    <property type="match status" value="1"/>
</dbReference>
<dbReference type="GO" id="GO:0005634">
    <property type="term" value="C:nucleus"/>
    <property type="evidence" value="ECO:0007669"/>
    <property type="project" value="UniProtKB-SubCell"/>
</dbReference>
<keyword evidence="6" id="KW-1185">Reference proteome</keyword>
<dbReference type="InterPro" id="IPR021858">
    <property type="entry name" value="Fun_TF"/>
</dbReference>
<keyword evidence="2" id="KW-0539">Nucleus</keyword>
<gene>
    <name evidence="5" type="ORF">EV356DRAFT_504718</name>
</gene>
<dbReference type="EMBL" id="ML991811">
    <property type="protein sequence ID" value="KAF2232978.1"/>
    <property type="molecule type" value="Genomic_DNA"/>
</dbReference>
<dbReference type="GO" id="GO:0045944">
    <property type="term" value="P:positive regulation of transcription by RNA polymerase II"/>
    <property type="evidence" value="ECO:0007669"/>
    <property type="project" value="TreeGrafter"/>
</dbReference>
<reference evidence="5" key="1">
    <citation type="journal article" date="2020" name="Stud. Mycol.">
        <title>101 Dothideomycetes genomes: a test case for predicting lifestyles and emergence of pathogens.</title>
        <authorList>
            <person name="Haridas S."/>
            <person name="Albert R."/>
            <person name="Binder M."/>
            <person name="Bloem J."/>
            <person name="Labutti K."/>
            <person name="Salamov A."/>
            <person name="Andreopoulos B."/>
            <person name="Baker S."/>
            <person name="Barry K."/>
            <person name="Bills G."/>
            <person name="Bluhm B."/>
            <person name="Cannon C."/>
            <person name="Castanera R."/>
            <person name="Culley D."/>
            <person name="Daum C."/>
            <person name="Ezra D."/>
            <person name="Gonzalez J."/>
            <person name="Henrissat B."/>
            <person name="Kuo A."/>
            <person name="Liang C."/>
            <person name="Lipzen A."/>
            <person name="Lutzoni F."/>
            <person name="Magnuson J."/>
            <person name="Mondo S."/>
            <person name="Nolan M."/>
            <person name="Ohm R."/>
            <person name="Pangilinan J."/>
            <person name="Park H.-J."/>
            <person name="Ramirez L."/>
            <person name="Alfaro M."/>
            <person name="Sun H."/>
            <person name="Tritt A."/>
            <person name="Yoshinaga Y."/>
            <person name="Zwiers L.-H."/>
            <person name="Turgeon B."/>
            <person name="Goodwin S."/>
            <person name="Spatafora J."/>
            <person name="Crous P."/>
            <person name="Grigoriev I."/>
        </authorList>
    </citation>
    <scope>NUCLEOTIDE SEQUENCE</scope>
    <source>
        <strain evidence="5">Tuck. ex Michener</strain>
    </source>
</reference>
<dbReference type="PROSITE" id="PS50048">
    <property type="entry name" value="ZN2_CY6_FUNGAL_2"/>
    <property type="match status" value="1"/>
</dbReference>
<proteinExistence type="predicted"/>
<comment type="subcellular location">
    <subcellularLocation>
        <location evidence="1">Nucleus</location>
    </subcellularLocation>
</comment>
<dbReference type="Pfam" id="PF11951">
    <property type="entry name" value="Fungal_trans_2"/>
    <property type="match status" value="1"/>
</dbReference>
<feature type="compositionally biased region" description="Polar residues" evidence="3">
    <location>
        <begin position="174"/>
        <end position="190"/>
    </location>
</feature>
<feature type="region of interest" description="Disordered" evidence="3">
    <location>
        <begin position="370"/>
        <end position="409"/>
    </location>
</feature>
<dbReference type="PANTHER" id="PTHR37534:SF9">
    <property type="entry name" value="ZN(II)2CYS6 TRANSCRIPTION FACTOR (EUROFUNG)"/>
    <property type="match status" value="1"/>
</dbReference>
<dbReference type="Pfam" id="PF00172">
    <property type="entry name" value="Zn_clus"/>
    <property type="match status" value="1"/>
</dbReference>
<dbReference type="Gene3D" id="4.10.240.10">
    <property type="entry name" value="Zn(2)-C6 fungal-type DNA-binding domain"/>
    <property type="match status" value="1"/>
</dbReference>
<evidence type="ECO:0000256" key="3">
    <source>
        <dbReference type="SAM" id="MobiDB-lite"/>
    </source>
</evidence>
<dbReference type="CDD" id="cd00067">
    <property type="entry name" value="GAL4"/>
    <property type="match status" value="1"/>
</dbReference>
<evidence type="ECO:0000313" key="6">
    <source>
        <dbReference type="Proteomes" id="UP000800092"/>
    </source>
</evidence>
<evidence type="ECO:0000313" key="5">
    <source>
        <dbReference type="EMBL" id="KAF2232978.1"/>
    </source>
</evidence>